<dbReference type="RefSeq" id="WP_306411432.1">
    <property type="nucleotide sequence ID" value="NZ_JANFPI010000003.1"/>
</dbReference>
<dbReference type="InterPro" id="IPR036100">
    <property type="entry name" value="QueA_sf"/>
</dbReference>
<dbReference type="Proteomes" id="UP001208771">
    <property type="component" value="Unassembled WGS sequence"/>
</dbReference>
<dbReference type="Pfam" id="PF02547">
    <property type="entry name" value="Queuosine_synth"/>
    <property type="match status" value="1"/>
</dbReference>
<evidence type="ECO:0000256" key="5">
    <source>
        <dbReference type="ARBA" id="ARBA00022679"/>
    </source>
</evidence>
<keyword evidence="14" id="KW-0328">Glycosyltransferase</keyword>
<dbReference type="Gene3D" id="3.40.1780.10">
    <property type="entry name" value="QueA-like"/>
    <property type="match status" value="1"/>
</dbReference>
<dbReference type="EC" id="2.4.99.17" evidence="10 13"/>
<comment type="subunit">
    <text evidence="3 13">Monomer.</text>
</comment>
<gene>
    <name evidence="13 14" type="primary">queA</name>
    <name evidence="14" type="ORF">NOF55_11110</name>
</gene>
<keyword evidence="6 13" id="KW-0949">S-adenosyl-L-methionine</keyword>
<dbReference type="GO" id="GO:0051075">
    <property type="term" value="F:S-adenosylmethionine:tRNA ribosyltransferase-isomerase activity"/>
    <property type="evidence" value="ECO:0007669"/>
    <property type="project" value="UniProtKB-EC"/>
</dbReference>
<evidence type="ECO:0000256" key="3">
    <source>
        <dbReference type="ARBA" id="ARBA00011245"/>
    </source>
</evidence>
<evidence type="ECO:0000313" key="14">
    <source>
        <dbReference type="EMBL" id="MCX8997652.1"/>
    </source>
</evidence>
<reference evidence="14" key="1">
    <citation type="submission" date="2022-07" db="EMBL/GenBank/DDBJ databases">
        <title>Ectorhizobium quercum gen.nov., sp. nov.</title>
        <authorList>
            <person name="Ma T."/>
            <person name="Li Y."/>
        </authorList>
    </citation>
    <scope>NUCLEOTIDE SEQUENCE</scope>
    <source>
        <strain evidence="14">BDR2-2</strain>
    </source>
</reference>
<dbReference type="PANTHER" id="PTHR30307:SF0">
    <property type="entry name" value="S-ADENOSYLMETHIONINE:TRNA RIBOSYLTRANSFERASE-ISOMERASE"/>
    <property type="match status" value="1"/>
</dbReference>
<dbReference type="InterPro" id="IPR042118">
    <property type="entry name" value="QueA_dom1"/>
</dbReference>
<evidence type="ECO:0000256" key="10">
    <source>
        <dbReference type="ARBA" id="ARBA00066503"/>
    </source>
</evidence>
<dbReference type="HAMAP" id="MF_00113">
    <property type="entry name" value="QueA"/>
    <property type="match status" value="1"/>
</dbReference>
<evidence type="ECO:0000256" key="13">
    <source>
        <dbReference type="HAMAP-Rule" id="MF_00113"/>
    </source>
</evidence>
<dbReference type="AlphaFoldDB" id="A0AAE3N306"/>
<evidence type="ECO:0000256" key="2">
    <source>
        <dbReference type="ARBA" id="ARBA00004691"/>
    </source>
</evidence>
<evidence type="ECO:0000256" key="12">
    <source>
        <dbReference type="ARBA" id="ARBA00076160"/>
    </source>
</evidence>
<dbReference type="Gene3D" id="2.40.10.240">
    <property type="entry name" value="QueA-like"/>
    <property type="match status" value="1"/>
</dbReference>
<comment type="function">
    <text evidence="13">Transfers and isomerizes the ribose moiety from AdoMet to the 7-aminomethyl group of 7-deazaguanine (preQ1-tRNA) to give epoxyqueuosine (oQ-tRNA).</text>
</comment>
<accession>A0AAE3N306</accession>
<keyword evidence="15" id="KW-1185">Reference proteome</keyword>
<organism evidence="14 15">
    <name type="scientific">Ectorhizobium quercum</name>
    <dbReference type="NCBI Taxonomy" id="2965071"/>
    <lineage>
        <taxon>Bacteria</taxon>
        <taxon>Pseudomonadati</taxon>
        <taxon>Pseudomonadota</taxon>
        <taxon>Alphaproteobacteria</taxon>
        <taxon>Hyphomicrobiales</taxon>
        <taxon>Rhizobiaceae</taxon>
        <taxon>Ectorhizobium</taxon>
    </lineage>
</organism>
<evidence type="ECO:0000313" key="15">
    <source>
        <dbReference type="Proteomes" id="UP001208771"/>
    </source>
</evidence>
<dbReference type="InterPro" id="IPR003699">
    <property type="entry name" value="QueA"/>
</dbReference>
<keyword evidence="4 13" id="KW-0963">Cytoplasm</keyword>
<proteinExistence type="inferred from homology"/>
<dbReference type="NCBIfam" id="NF001140">
    <property type="entry name" value="PRK00147.1"/>
    <property type="match status" value="1"/>
</dbReference>
<dbReference type="PANTHER" id="PTHR30307">
    <property type="entry name" value="S-ADENOSYLMETHIONINE:TRNA RIBOSYLTRANSFERASE-ISOMERASE"/>
    <property type="match status" value="1"/>
</dbReference>
<name>A0AAE3N306_9HYPH</name>
<evidence type="ECO:0000256" key="6">
    <source>
        <dbReference type="ARBA" id="ARBA00022691"/>
    </source>
</evidence>
<comment type="similarity">
    <text evidence="9 13">Belongs to the QueA family.</text>
</comment>
<dbReference type="GO" id="GO:0008616">
    <property type="term" value="P:tRNA queuosine(34) biosynthetic process"/>
    <property type="evidence" value="ECO:0007669"/>
    <property type="project" value="UniProtKB-UniRule"/>
</dbReference>
<dbReference type="FunFam" id="3.40.1780.10:FF:000001">
    <property type="entry name" value="S-adenosylmethionine:tRNA ribosyltransferase-isomerase"/>
    <property type="match status" value="1"/>
</dbReference>
<keyword evidence="7 13" id="KW-0671">Queuosine biosynthesis</keyword>
<evidence type="ECO:0000256" key="7">
    <source>
        <dbReference type="ARBA" id="ARBA00022785"/>
    </source>
</evidence>
<evidence type="ECO:0000256" key="4">
    <source>
        <dbReference type="ARBA" id="ARBA00022490"/>
    </source>
</evidence>
<dbReference type="GO" id="GO:0005737">
    <property type="term" value="C:cytoplasm"/>
    <property type="evidence" value="ECO:0007669"/>
    <property type="project" value="UniProtKB-SubCell"/>
</dbReference>
<comment type="pathway">
    <text evidence="2 13">tRNA modification; tRNA-queuosine biosynthesis.</text>
</comment>
<protein>
    <recommendedName>
        <fullName evidence="11 13">S-adenosylmethionine:tRNA ribosyltransferase-isomerase</fullName>
        <ecNumber evidence="10 13">2.4.99.17</ecNumber>
    </recommendedName>
    <alternativeName>
        <fullName evidence="12 13">Queuosine biosynthesis protein QueA</fullName>
    </alternativeName>
</protein>
<comment type="catalytic activity">
    <reaction evidence="8 13">
        <text>7-aminomethyl-7-carbaguanosine(34) in tRNA + S-adenosyl-L-methionine = epoxyqueuosine(34) in tRNA + adenine + L-methionine + 2 H(+)</text>
        <dbReference type="Rhea" id="RHEA:32155"/>
        <dbReference type="Rhea" id="RHEA-COMP:10342"/>
        <dbReference type="Rhea" id="RHEA-COMP:18582"/>
        <dbReference type="ChEBI" id="CHEBI:15378"/>
        <dbReference type="ChEBI" id="CHEBI:16708"/>
        <dbReference type="ChEBI" id="CHEBI:57844"/>
        <dbReference type="ChEBI" id="CHEBI:59789"/>
        <dbReference type="ChEBI" id="CHEBI:82833"/>
        <dbReference type="ChEBI" id="CHEBI:194443"/>
        <dbReference type="EC" id="2.4.99.17"/>
    </reaction>
</comment>
<dbReference type="NCBIfam" id="TIGR00113">
    <property type="entry name" value="queA"/>
    <property type="match status" value="1"/>
</dbReference>
<comment type="caution">
    <text evidence="14">The sequence shown here is derived from an EMBL/GenBank/DDBJ whole genome shotgun (WGS) entry which is preliminary data.</text>
</comment>
<evidence type="ECO:0000256" key="9">
    <source>
        <dbReference type="ARBA" id="ARBA00061210"/>
    </source>
</evidence>
<dbReference type="SUPFAM" id="SSF111337">
    <property type="entry name" value="QueA-like"/>
    <property type="match status" value="1"/>
</dbReference>
<evidence type="ECO:0000256" key="11">
    <source>
        <dbReference type="ARBA" id="ARBA00069325"/>
    </source>
</evidence>
<evidence type="ECO:0000256" key="1">
    <source>
        <dbReference type="ARBA" id="ARBA00004496"/>
    </source>
</evidence>
<dbReference type="EMBL" id="JANFPI010000003">
    <property type="protein sequence ID" value="MCX8997652.1"/>
    <property type="molecule type" value="Genomic_DNA"/>
</dbReference>
<evidence type="ECO:0000256" key="8">
    <source>
        <dbReference type="ARBA" id="ARBA00052751"/>
    </source>
</evidence>
<dbReference type="InterPro" id="IPR042119">
    <property type="entry name" value="QueA_dom2"/>
</dbReference>
<sequence>MRVDLFDFDLPDENIALRPASPRDSARLLVVNPEGTPELADRRVSDLPSFLKAGDALVFNDTRVIPAQFEGVRLRPGAQETPVSATLHMRAAANVWHAFAKPGKRIKPGDRIRFASADGAAHVEATVTEKREAGEVVLAFDLSGPDLDIAIATVGHIPLPPYIAAKRPEDERDRTDYQTIYARENGAVAAPTAGLHFTPDLFAALDAAGIERHFVTLHVGAGTFLPVKADDTDDHHMHHEIGHVSAETAAALNAVRARGGRIVSVGTTSLRLLESATSGEGIIRPWSGSTDIFITPGYRFRAVNMLMTNFHLPKSTLFMLVSAFSGLETMRRAYAHAISTGYRFYSYGDSSLLTRKT</sequence>
<keyword evidence="5 13" id="KW-0808">Transferase</keyword>
<comment type="subcellular location">
    <subcellularLocation>
        <location evidence="1 13">Cytoplasm</location>
    </subcellularLocation>
</comment>